<evidence type="ECO:0000256" key="22">
    <source>
        <dbReference type="ARBA" id="ARBA00041776"/>
    </source>
</evidence>
<dbReference type="Gene3D" id="3.30.565.10">
    <property type="entry name" value="Histidine kinase-like ATPase, C-terminal domain"/>
    <property type="match status" value="1"/>
</dbReference>
<evidence type="ECO:0000256" key="20">
    <source>
        <dbReference type="ARBA" id="ARBA00023211"/>
    </source>
</evidence>
<accession>A0A4P6QA66</accession>
<keyword evidence="24" id="KW-0472">Membrane</keyword>
<dbReference type="Pfam" id="PF00672">
    <property type="entry name" value="HAMP"/>
    <property type="match status" value="1"/>
</dbReference>
<evidence type="ECO:0000256" key="14">
    <source>
        <dbReference type="ARBA" id="ARBA00022842"/>
    </source>
</evidence>
<keyword evidence="13" id="KW-0067">ATP-binding</keyword>
<evidence type="ECO:0000313" key="27">
    <source>
        <dbReference type="EMBL" id="QBI56601.1"/>
    </source>
</evidence>
<comment type="subcellular location">
    <subcellularLocation>
        <location evidence="4">Cell membrane</location>
        <topology evidence="4">Multi-pass membrane protein</topology>
    </subcellularLocation>
</comment>
<dbReference type="CDD" id="cd06225">
    <property type="entry name" value="HAMP"/>
    <property type="match status" value="1"/>
</dbReference>
<dbReference type="CDD" id="cd00075">
    <property type="entry name" value="HATPase"/>
    <property type="match status" value="1"/>
</dbReference>
<evidence type="ECO:0000313" key="28">
    <source>
        <dbReference type="Proteomes" id="UP000292235"/>
    </source>
</evidence>
<keyword evidence="12" id="KW-0378">Hydrolase</keyword>
<keyword evidence="8 27" id="KW-0808">Transferase</keyword>
<dbReference type="Gene3D" id="1.10.287.130">
    <property type="match status" value="1"/>
</dbReference>
<name>A0A4P6QA66_9ACTN</name>
<dbReference type="OrthoDB" id="3224230at2"/>
<evidence type="ECO:0000256" key="3">
    <source>
        <dbReference type="ARBA" id="ARBA00001946"/>
    </source>
</evidence>
<comment type="cofactor">
    <cofactor evidence="2">
        <name>Mn(2+)</name>
        <dbReference type="ChEBI" id="CHEBI:29035"/>
    </cofactor>
</comment>
<evidence type="ECO:0000259" key="26">
    <source>
        <dbReference type="PROSITE" id="PS50885"/>
    </source>
</evidence>
<keyword evidence="19" id="KW-0843">Virulence</keyword>
<keyword evidence="10" id="KW-0547">Nucleotide-binding</keyword>
<evidence type="ECO:0000256" key="18">
    <source>
        <dbReference type="ARBA" id="ARBA00023016"/>
    </source>
</evidence>
<evidence type="ECO:0000259" key="25">
    <source>
        <dbReference type="PROSITE" id="PS50109"/>
    </source>
</evidence>
<keyword evidence="18" id="KW-0346">Stress response</keyword>
<feature type="region of interest" description="Disordered" evidence="23">
    <location>
        <begin position="1"/>
        <end position="22"/>
    </location>
</feature>
<evidence type="ECO:0000256" key="15">
    <source>
        <dbReference type="ARBA" id="ARBA00022912"/>
    </source>
</evidence>
<dbReference type="InterPro" id="IPR003660">
    <property type="entry name" value="HAMP_dom"/>
</dbReference>
<feature type="transmembrane region" description="Helical" evidence="24">
    <location>
        <begin position="84"/>
        <end position="104"/>
    </location>
</feature>
<dbReference type="SUPFAM" id="SSF158472">
    <property type="entry name" value="HAMP domain-like"/>
    <property type="match status" value="1"/>
</dbReference>
<dbReference type="Pfam" id="PF00512">
    <property type="entry name" value="HisKA"/>
    <property type="match status" value="1"/>
</dbReference>
<dbReference type="SUPFAM" id="SSF47384">
    <property type="entry name" value="Homodimeric domain of signal transducing histidine kinase"/>
    <property type="match status" value="1"/>
</dbReference>
<dbReference type="GO" id="GO:0005886">
    <property type="term" value="C:plasma membrane"/>
    <property type="evidence" value="ECO:0007669"/>
    <property type="project" value="UniProtKB-SubCell"/>
</dbReference>
<keyword evidence="16 24" id="KW-1133">Transmembrane helix</keyword>
<keyword evidence="28" id="KW-1185">Reference proteome</keyword>
<keyword evidence="7" id="KW-0597">Phosphoprotein</keyword>
<dbReference type="InterPro" id="IPR004358">
    <property type="entry name" value="Sig_transdc_His_kin-like_C"/>
</dbReference>
<gene>
    <name evidence="27" type="primary">phoR</name>
    <name evidence="27" type="ORF">EKD16_24285</name>
</gene>
<keyword evidence="9 24" id="KW-0812">Transmembrane</keyword>
<dbReference type="InterPro" id="IPR003594">
    <property type="entry name" value="HATPase_dom"/>
</dbReference>
<dbReference type="SMART" id="SM00304">
    <property type="entry name" value="HAMP"/>
    <property type="match status" value="1"/>
</dbReference>
<evidence type="ECO:0000256" key="17">
    <source>
        <dbReference type="ARBA" id="ARBA00023012"/>
    </source>
</evidence>
<evidence type="ECO:0000256" key="1">
    <source>
        <dbReference type="ARBA" id="ARBA00000085"/>
    </source>
</evidence>
<keyword evidence="15" id="KW-0904">Protein phosphatase</keyword>
<keyword evidence="20" id="KW-0464">Manganese</keyword>
<dbReference type="Gene3D" id="6.10.340.10">
    <property type="match status" value="1"/>
</dbReference>
<dbReference type="PANTHER" id="PTHR44936:SF9">
    <property type="entry name" value="SENSOR PROTEIN CREC"/>
    <property type="match status" value="1"/>
</dbReference>
<dbReference type="InterPro" id="IPR005467">
    <property type="entry name" value="His_kinase_dom"/>
</dbReference>
<feature type="transmembrane region" description="Helical" evidence="24">
    <location>
        <begin position="30"/>
        <end position="52"/>
    </location>
</feature>
<dbReference type="GO" id="GO:0000155">
    <property type="term" value="F:phosphorelay sensor kinase activity"/>
    <property type="evidence" value="ECO:0007669"/>
    <property type="project" value="InterPro"/>
</dbReference>
<dbReference type="GO" id="GO:0004721">
    <property type="term" value="F:phosphoprotein phosphatase activity"/>
    <property type="evidence" value="ECO:0007669"/>
    <property type="project" value="UniProtKB-KW"/>
</dbReference>
<dbReference type="CDD" id="cd00082">
    <property type="entry name" value="HisKA"/>
    <property type="match status" value="1"/>
</dbReference>
<dbReference type="SMART" id="SM00387">
    <property type="entry name" value="HATPase_c"/>
    <property type="match status" value="1"/>
</dbReference>
<evidence type="ECO:0000256" key="7">
    <source>
        <dbReference type="ARBA" id="ARBA00022553"/>
    </source>
</evidence>
<evidence type="ECO:0000256" key="8">
    <source>
        <dbReference type="ARBA" id="ARBA00022679"/>
    </source>
</evidence>
<dbReference type="InterPro" id="IPR003661">
    <property type="entry name" value="HisK_dim/P_dom"/>
</dbReference>
<evidence type="ECO:0000256" key="9">
    <source>
        <dbReference type="ARBA" id="ARBA00022692"/>
    </source>
</evidence>
<feature type="region of interest" description="Disordered" evidence="23">
    <location>
        <begin position="386"/>
        <end position="405"/>
    </location>
</feature>
<evidence type="ECO:0000256" key="2">
    <source>
        <dbReference type="ARBA" id="ARBA00001936"/>
    </source>
</evidence>
<evidence type="ECO:0000256" key="24">
    <source>
        <dbReference type="SAM" id="Phobius"/>
    </source>
</evidence>
<evidence type="ECO:0000256" key="4">
    <source>
        <dbReference type="ARBA" id="ARBA00004651"/>
    </source>
</evidence>
<proteinExistence type="predicted"/>
<dbReference type="SUPFAM" id="SSF55874">
    <property type="entry name" value="ATPase domain of HSP90 chaperone/DNA topoisomerase II/histidine kinase"/>
    <property type="match status" value="1"/>
</dbReference>
<organism evidence="27 28">
    <name type="scientific">Streptomonospora litoralis</name>
    <dbReference type="NCBI Taxonomy" id="2498135"/>
    <lineage>
        <taxon>Bacteria</taxon>
        <taxon>Bacillati</taxon>
        <taxon>Actinomycetota</taxon>
        <taxon>Actinomycetes</taxon>
        <taxon>Streptosporangiales</taxon>
        <taxon>Nocardiopsidaceae</taxon>
        <taxon>Streptomonospora</taxon>
    </lineage>
</organism>
<sequence>MTGWRPRSAGVGAAGGDRPRPPSSARLRLALSYAAFLVAAGGVVLVGVYIVLHEVPNYPLTAANPRNRPVAPTRDEILGSLLSASGYLLGALALVGTVGGWILAGRVLRPLRHINEAARIAAAGKLDHRIRLRGPNDEFRQVADSFDAMLDRLQESFAVRERFAANASHELRTPLAVTATMLDVAAHDPGKQTDARLLERLTETNQRSLSLIDELLHLSQVDHVTDPEPVDLAEIARAALAEKAEDAARAGIAVESRLDPAQTTGNGTLLAQVAANLVQNSIRHNLEEAGLVRVTTGRAAAAERVVLAVENTGAVYDGGGVQRLREPFLRGAGRVSTDRSGGPGQRGHGLGLALVDRIVRVHGGELDISPRPGGGLVITVALPEPEPRPCRPSRTRRALRSPLNG</sequence>
<dbReference type="PROSITE" id="PS50885">
    <property type="entry name" value="HAMP"/>
    <property type="match status" value="1"/>
</dbReference>
<evidence type="ECO:0000256" key="10">
    <source>
        <dbReference type="ARBA" id="ARBA00022741"/>
    </source>
</evidence>
<feature type="domain" description="HAMP" evidence="26">
    <location>
        <begin position="105"/>
        <end position="158"/>
    </location>
</feature>
<evidence type="ECO:0000256" key="21">
    <source>
        <dbReference type="ARBA" id="ARBA00040454"/>
    </source>
</evidence>
<dbReference type="EC" id="2.7.13.3" evidence="5"/>
<comment type="catalytic activity">
    <reaction evidence="1">
        <text>ATP + protein L-histidine = ADP + protein N-phospho-L-histidine.</text>
        <dbReference type="EC" id="2.7.13.3"/>
    </reaction>
</comment>
<keyword evidence="11" id="KW-0418">Kinase</keyword>
<dbReference type="KEGG" id="strr:EKD16_24285"/>
<keyword evidence="17" id="KW-0902">Two-component regulatory system</keyword>
<dbReference type="EMBL" id="CP036455">
    <property type="protein sequence ID" value="QBI56601.1"/>
    <property type="molecule type" value="Genomic_DNA"/>
</dbReference>
<dbReference type="Pfam" id="PF02518">
    <property type="entry name" value="HATPase_c"/>
    <property type="match status" value="1"/>
</dbReference>
<dbReference type="RefSeq" id="WP_131101574.1">
    <property type="nucleotide sequence ID" value="NZ_CP036455.1"/>
</dbReference>
<evidence type="ECO:0000256" key="13">
    <source>
        <dbReference type="ARBA" id="ARBA00022840"/>
    </source>
</evidence>
<evidence type="ECO:0000256" key="19">
    <source>
        <dbReference type="ARBA" id="ARBA00023026"/>
    </source>
</evidence>
<dbReference type="Proteomes" id="UP000292235">
    <property type="component" value="Chromosome"/>
</dbReference>
<dbReference type="SMART" id="SM00388">
    <property type="entry name" value="HisKA"/>
    <property type="match status" value="1"/>
</dbReference>
<evidence type="ECO:0000256" key="16">
    <source>
        <dbReference type="ARBA" id="ARBA00022989"/>
    </source>
</evidence>
<dbReference type="InterPro" id="IPR036890">
    <property type="entry name" value="HATPase_C_sf"/>
</dbReference>
<keyword evidence="14" id="KW-0460">Magnesium</keyword>
<protein>
    <recommendedName>
        <fullName evidence="21">Signal transduction histidine-protein kinase/phosphatase MprB</fullName>
        <ecNumber evidence="5">2.7.13.3</ecNumber>
    </recommendedName>
    <alternativeName>
        <fullName evidence="22">Mycobacterial persistence regulator B</fullName>
    </alternativeName>
</protein>
<dbReference type="PRINTS" id="PR00344">
    <property type="entry name" value="BCTRLSENSOR"/>
</dbReference>
<reference evidence="27 28" key="1">
    <citation type="submission" date="2019-02" db="EMBL/GenBank/DDBJ databases">
        <authorList>
            <person name="Khodamoradi S."/>
            <person name="Hahnke R.L."/>
            <person name="Kaempfer P."/>
            <person name="Schumann P."/>
            <person name="Rohde M."/>
            <person name="Steinert M."/>
            <person name="Luzhetskyy A."/>
            <person name="Wink J."/>
            <person name="Ruckert C."/>
        </authorList>
    </citation>
    <scope>NUCLEOTIDE SEQUENCE [LARGE SCALE GENOMIC DNA]</scope>
    <source>
        <strain evidence="27 28">M2</strain>
    </source>
</reference>
<dbReference type="PANTHER" id="PTHR44936">
    <property type="entry name" value="SENSOR PROTEIN CREC"/>
    <property type="match status" value="1"/>
</dbReference>
<dbReference type="GO" id="GO:0005524">
    <property type="term" value="F:ATP binding"/>
    <property type="evidence" value="ECO:0007669"/>
    <property type="project" value="UniProtKB-KW"/>
</dbReference>
<keyword evidence="6" id="KW-1003">Cell membrane</keyword>
<dbReference type="AlphaFoldDB" id="A0A4P6QA66"/>
<evidence type="ECO:0000256" key="11">
    <source>
        <dbReference type="ARBA" id="ARBA00022777"/>
    </source>
</evidence>
<feature type="domain" description="Histidine kinase" evidence="25">
    <location>
        <begin position="166"/>
        <end position="386"/>
    </location>
</feature>
<evidence type="ECO:0000256" key="23">
    <source>
        <dbReference type="SAM" id="MobiDB-lite"/>
    </source>
</evidence>
<comment type="cofactor">
    <cofactor evidence="3">
        <name>Mg(2+)</name>
        <dbReference type="ChEBI" id="CHEBI:18420"/>
    </cofactor>
</comment>
<evidence type="ECO:0000256" key="12">
    <source>
        <dbReference type="ARBA" id="ARBA00022801"/>
    </source>
</evidence>
<dbReference type="PROSITE" id="PS50109">
    <property type="entry name" value="HIS_KIN"/>
    <property type="match status" value="1"/>
</dbReference>
<dbReference type="InterPro" id="IPR036097">
    <property type="entry name" value="HisK_dim/P_sf"/>
</dbReference>
<dbReference type="InterPro" id="IPR050980">
    <property type="entry name" value="2C_sensor_his_kinase"/>
</dbReference>
<evidence type="ECO:0000256" key="6">
    <source>
        <dbReference type="ARBA" id="ARBA00022475"/>
    </source>
</evidence>
<evidence type="ECO:0000256" key="5">
    <source>
        <dbReference type="ARBA" id="ARBA00012438"/>
    </source>
</evidence>